<dbReference type="Pfam" id="PF08378">
    <property type="entry name" value="NERD"/>
    <property type="match status" value="1"/>
</dbReference>
<dbReference type="KEGG" id="rru:Rru_A3021"/>
<reference evidence="2 3" key="1">
    <citation type="journal article" date="2011" name="Stand. Genomic Sci.">
        <title>Complete genome sequence of Rhodospirillum rubrum type strain (S1).</title>
        <authorList>
            <person name="Munk A.C."/>
            <person name="Copeland A."/>
            <person name="Lucas S."/>
            <person name="Lapidus A."/>
            <person name="Del Rio T.G."/>
            <person name="Barry K."/>
            <person name="Detter J.C."/>
            <person name="Hammon N."/>
            <person name="Israni S."/>
            <person name="Pitluck S."/>
            <person name="Brettin T."/>
            <person name="Bruce D."/>
            <person name="Han C."/>
            <person name="Tapia R."/>
            <person name="Gilna P."/>
            <person name="Schmutz J."/>
            <person name="Larimer F."/>
            <person name="Land M."/>
            <person name="Kyrpides N.C."/>
            <person name="Mavromatis K."/>
            <person name="Richardson P."/>
            <person name="Rohde M."/>
            <person name="Goker M."/>
            <person name="Klenk H.P."/>
            <person name="Zhang Y."/>
            <person name="Roberts G.P."/>
            <person name="Reslewic S."/>
            <person name="Schwartz D.C."/>
        </authorList>
    </citation>
    <scope>NUCLEOTIDE SEQUENCE [LARGE SCALE GENOMIC DNA]</scope>
    <source>
        <strain evidence="3">ATCC 11170 / ATH 1.1.1 / DSM 467 / LMG 4362 / NCIMB 8255 / S1</strain>
    </source>
</reference>
<evidence type="ECO:0000313" key="3">
    <source>
        <dbReference type="Proteomes" id="UP000001929"/>
    </source>
</evidence>
<evidence type="ECO:0000259" key="1">
    <source>
        <dbReference type="Pfam" id="PF08378"/>
    </source>
</evidence>
<dbReference type="InterPro" id="IPR011335">
    <property type="entry name" value="Restrct_endonuc-II-like"/>
</dbReference>
<dbReference type="AlphaFoldDB" id="Q2RPX9"/>
<proteinExistence type="predicted"/>
<dbReference type="eggNOG" id="ENOG502ZCMQ">
    <property type="taxonomic scope" value="Bacteria"/>
</dbReference>
<protein>
    <recommendedName>
        <fullName evidence="1">NERD domain-containing protein</fullName>
    </recommendedName>
</protein>
<dbReference type="Proteomes" id="UP000001929">
    <property type="component" value="Chromosome"/>
</dbReference>
<dbReference type="EMBL" id="CP000230">
    <property type="protein sequence ID" value="ABC23816.1"/>
    <property type="molecule type" value="Genomic_DNA"/>
</dbReference>
<evidence type="ECO:0000313" key="2">
    <source>
        <dbReference type="EMBL" id="ABC23816.1"/>
    </source>
</evidence>
<dbReference type="HOGENOM" id="CLU_023031_0_0_5"/>
<dbReference type="PATRIC" id="fig|269796.9.peg.3130"/>
<sequence>MVILNFNKDMFMSGGTNKRYQSFLDAIKHYDISKAVANLEFLSTEDIKKAIDIQLSRPGAFQILGDRSKRDDFYKKLLTAPALIYRHADAQAFALGLHSKIMKIERCFDQIRASLPECDISKYPEDVQFWSHIERATQELQYLQKKLDSIGEEFFKSRAPVLIPQVIIIEGPSGEKIDADSAFHCVIENLSLSLKMLSYEYNLYVNEKVVGPQKPEITDEHIYKSGPIQLLASSWSALEDIANRTLLFGGEISSFDDIGISPERSHEAFFKKFKDGSVFNRGVTEREVFDLIANRRLHAFLLQSAFFSSRDNLCGIVMAEGEKVPNLLVRRFISIDEALALEALQEILSYDIVEDNERYHGLTMREWVRGYSSLKFMAMSKPDDSCWLTFEKPELEQHFREFELPKSCIPALIGHLTFGKDSRDLWDSPLIRSQGDKFTILVQALKESNLPNVILSRLASLTTRFNRKGKSFENKIISFFRNKGYQCESKKFNIDGSQYEYDALLIIDDTIFLIECKNRTISGNHAVQAFRYAEFITETVKQVQRLEKGLRERPDIVKSVFNKDLSELKLVPLIINSLTYSRPPIEGVYISDFSAIRKFFDKEISRWVKKDDVFVKGEVMHQMWVGEHPTAKEFLEYLLSPPQINFFMKNLTYKAYPHPTSEEAVFVSGFLDIDETAVVES</sequence>
<keyword evidence="3" id="KW-1185">Reference proteome</keyword>
<dbReference type="InterPro" id="IPR011528">
    <property type="entry name" value="NERD"/>
</dbReference>
<dbReference type="EnsemblBacteria" id="ABC23816">
    <property type="protein sequence ID" value="ABC23816"/>
    <property type="gene ID" value="Rru_A3021"/>
</dbReference>
<name>Q2RPX9_RHORT</name>
<organism evidence="2 3">
    <name type="scientific">Rhodospirillum rubrum (strain ATCC 11170 / ATH 1.1.1 / DSM 467 / LMG 4362 / NCIMB 8255 / S1)</name>
    <dbReference type="NCBI Taxonomy" id="269796"/>
    <lineage>
        <taxon>Bacteria</taxon>
        <taxon>Pseudomonadati</taxon>
        <taxon>Pseudomonadota</taxon>
        <taxon>Alphaproteobacteria</taxon>
        <taxon>Rhodospirillales</taxon>
        <taxon>Rhodospirillaceae</taxon>
        <taxon>Rhodospirillum</taxon>
    </lineage>
</organism>
<accession>Q2RPX9</accession>
<gene>
    <name evidence="2" type="ordered locus">Rru_A3021</name>
</gene>
<dbReference type="SUPFAM" id="SSF52980">
    <property type="entry name" value="Restriction endonuclease-like"/>
    <property type="match status" value="1"/>
</dbReference>
<feature type="domain" description="NERD" evidence="1">
    <location>
        <begin position="468"/>
        <end position="550"/>
    </location>
</feature>